<name>A0A921KMD8_9ACTN</name>
<dbReference type="OrthoDB" id="9771802at2"/>
<protein>
    <submittedName>
        <fullName evidence="1">Uncharacterized protein</fullName>
    </submittedName>
</protein>
<reference evidence="1" key="2">
    <citation type="submission" date="2021-09" db="EMBL/GenBank/DDBJ databases">
        <authorList>
            <person name="Gilroy R."/>
        </authorList>
    </citation>
    <scope>NUCLEOTIDE SEQUENCE</scope>
    <source>
        <strain evidence="1">CHK124-7917</strain>
    </source>
</reference>
<dbReference type="EMBL" id="DYWQ01000165">
    <property type="protein sequence ID" value="HJF46223.1"/>
    <property type="molecule type" value="Genomic_DNA"/>
</dbReference>
<dbReference type="Proteomes" id="UP000697330">
    <property type="component" value="Unassembled WGS sequence"/>
</dbReference>
<evidence type="ECO:0000313" key="1">
    <source>
        <dbReference type="EMBL" id="HJF46223.1"/>
    </source>
</evidence>
<accession>A0A921KMD8</accession>
<dbReference type="AlphaFoldDB" id="A0A921KMD8"/>
<dbReference type="SUPFAM" id="SSF56059">
    <property type="entry name" value="Glutathione synthetase ATP-binding domain-like"/>
    <property type="match status" value="1"/>
</dbReference>
<gene>
    <name evidence="1" type="ORF">K8U72_10685</name>
</gene>
<dbReference type="RefSeq" id="WP_075280575.1">
    <property type="nucleotide sequence ID" value="NZ_CALUGK010000011.1"/>
</dbReference>
<sequence length="463" mass="50970">MSKLRGRALEDEFCGIVRELGGDAEGRAAGDAYLEASHPIVEHDGTSTWALTPKVLGTAEIEILTEAAETMGRILEKVTKRYLVDPDLRALFGLDPRAEELTLIPTGYEQVIPFARLDVLFNEETGDFAFAGVSTDSAVGTTVSVDVTRAIQRTESYRRFAERHRSIETFDIADGMIAALRETYQSWANADAGTHHPERPVVGIVDYAESASEGEFADLIERMADEGVFARFVDIRDLRIEEAAGTRRLVDSQGPIACVYRRALVGEMIEKPCEGVDALVEATRRGLACVIGGFRTWPASVNSLFAVLHSEAVESILDPIELAFVRAHVPEAHVLTRDSDINRYLSEQDDWLVRPAGPYRAPETVAGVDRMDRDEWWRVLLAACEEGATIVRRDPAYRTPVIVGGATPRPDGSDPAEPIEANNLLGLFLFRGKFGGVYARCAYEGVMGEWGHRLDMGCLVVNE</sequence>
<comment type="caution">
    <text evidence="1">The sequence shown here is derived from an EMBL/GenBank/DDBJ whole genome shotgun (WGS) entry which is preliminary data.</text>
</comment>
<evidence type="ECO:0000313" key="2">
    <source>
        <dbReference type="Proteomes" id="UP000697330"/>
    </source>
</evidence>
<proteinExistence type="predicted"/>
<organism evidence="1 2">
    <name type="scientific">Thermophilibacter provencensis</name>
    <dbReference type="NCBI Taxonomy" id="1852386"/>
    <lineage>
        <taxon>Bacteria</taxon>
        <taxon>Bacillati</taxon>
        <taxon>Actinomycetota</taxon>
        <taxon>Coriobacteriia</taxon>
        <taxon>Coriobacteriales</taxon>
        <taxon>Atopobiaceae</taxon>
        <taxon>Thermophilibacter</taxon>
    </lineage>
</organism>
<reference evidence="1" key="1">
    <citation type="journal article" date="2021" name="PeerJ">
        <title>Extensive microbial diversity within the chicken gut microbiome revealed by metagenomics and culture.</title>
        <authorList>
            <person name="Gilroy R."/>
            <person name="Ravi A."/>
            <person name="Getino M."/>
            <person name="Pursley I."/>
            <person name="Horton D.L."/>
            <person name="Alikhan N.F."/>
            <person name="Baker D."/>
            <person name="Gharbi K."/>
            <person name="Hall N."/>
            <person name="Watson M."/>
            <person name="Adriaenssens E.M."/>
            <person name="Foster-Nyarko E."/>
            <person name="Jarju S."/>
            <person name="Secka A."/>
            <person name="Antonio M."/>
            <person name="Oren A."/>
            <person name="Chaudhuri R.R."/>
            <person name="La Ragione R."/>
            <person name="Hildebrand F."/>
            <person name="Pallen M.J."/>
        </authorList>
    </citation>
    <scope>NUCLEOTIDE SEQUENCE</scope>
    <source>
        <strain evidence="1">CHK124-7917</strain>
    </source>
</reference>